<dbReference type="Pfam" id="PF02868">
    <property type="entry name" value="Peptidase_M4_C"/>
    <property type="match status" value="1"/>
</dbReference>
<dbReference type="PROSITE" id="PS50093">
    <property type="entry name" value="PKD"/>
    <property type="match status" value="2"/>
</dbReference>
<evidence type="ECO:0000256" key="5">
    <source>
        <dbReference type="ARBA" id="ARBA00022801"/>
    </source>
</evidence>
<evidence type="ECO:0000313" key="13">
    <source>
        <dbReference type="Proteomes" id="UP000435357"/>
    </source>
</evidence>
<dbReference type="SUPFAM" id="SSF49854">
    <property type="entry name" value="Spermadhesin, CUB domain"/>
    <property type="match status" value="1"/>
</dbReference>
<gene>
    <name evidence="12" type="ORF">F3059_11705</name>
</gene>
<dbReference type="RefSeq" id="WP_151169476.1">
    <property type="nucleotide sequence ID" value="NZ_WACR01000010.1"/>
</dbReference>
<dbReference type="CDD" id="cd00146">
    <property type="entry name" value="PKD"/>
    <property type="match status" value="2"/>
</dbReference>
<evidence type="ECO:0000259" key="11">
    <source>
        <dbReference type="PROSITE" id="PS50093"/>
    </source>
</evidence>
<dbReference type="Gene3D" id="1.10.390.10">
    <property type="entry name" value="Neutral Protease Domain 2"/>
    <property type="match status" value="1"/>
</dbReference>
<dbReference type="Pfam" id="PF18962">
    <property type="entry name" value="Por_Secre_tail"/>
    <property type="match status" value="1"/>
</dbReference>
<keyword evidence="6" id="KW-0862">Zinc</keyword>
<evidence type="ECO:0000256" key="7">
    <source>
        <dbReference type="ARBA" id="ARBA00023049"/>
    </source>
</evidence>
<dbReference type="Proteomes" id="UP000435357">
    <property type="component" value="Unassembled WGS sequence"/>
</dbReference>
<feature type="domain" description="CUB" evidence="10">
    <location>
        <begin position="644"/>
        <end position="770"/>
    </location>
</feature>
<protein>
    <submittedName>
        <fullName evidence="12">PKD domain-containing protein</fullName>
    </submittedName>
</protein>
<dbReference type="OrthoDB" id="291295at2"/>
<dbReference type="Pfam" id="PF19081">
    <property type="entry name" value="Ig_7"/>
    <property type="match status" value="1"/>
</dbReference>
<dbReference type="InterPro" id="IPR035986">
    <property type="entry name" value="PKD_dom_sf"/>
</dbReference>
<dbReference type="EMBL" id="WACR01000010">
    <property type="protein sequence ID" value="KAB1062845.1"/>
    <property type="molecule type" value="Genomic_DNA"/>
</dbReference>
<dbReference type="AlphaFoldDB" id="A0A6N6M7N5"/>
<dbReference type="Pfam" id="PF00431">
    <property type="entry name" value="CUB"/>
    <property type="match status" value="1"/>
</dbReference>
<dbReference type="Pfam" id="PF18911">
    <property type="entry name" value="PKD_4"/>
    <property type="match status" value="2"/>
</dbReference>
<dbReference type="PANTHER" id="PTHR33794">
    <property type="entry name" value="BACILLOLYSIN"/>
    <property type="match status" value="1"/>
</dbReference>
<keyword evidence="5" id="KW-0378">Hydrolase</keyword>
<dbReference type="PRINTS" id="PR00730">
    <property type="entry name" value="THERMOLYSIN"/>
</dbReference>
<keyword evidence="8" id="KW-1015">Disulfide bond</keyword>
<feature type="active site" description="Proton donor" evidence="9">
    <location>
        <position position="462"/>
    </location>
</feature>
<reference evidence="12 13" key="1">
    <citation type="submission" date="2019-09" db="EMBL/GenBank/DDBJ databases">
        <title>Genomes of Cryomorphaceae.</title>
        <authorList>
            <person name="Bowman J.P."/>
        </authorList>
    </citation>
    <scope>NUCLEOTIDE SEQUENCE [LARGE SCALE GENOMIC DNA]</scope>
    <source>
        <strain evidence="12 13">KCTC 52047</strain>
    </source>
</reference>
<keyword evidence="3" id="KW-0479">Metal-binding</keyword>
<dbReference type="GO" id="GO:0046872">
    <property type="term" value="F:metal ion binding"/>
    <property type="evidence" value="ECO:0007669"/>
    <property type="project" value="UniProtKB-KW"/>
</dbReference>
<dbReference type="FunFam" id="2.60.40.10:FF:000270">
    <property type="entry name" value="Cell surface protein"/>
    <property type="match status" value="1"/>
</dbReference>
<keyword evidence="13" id="KW-1185">Reference proteome</keyword>
<sequence>MKKLLVLTAFAVVGIGVGIGQSVTGQQAKNLVNGAAEVWMQDKINTPEYVKFAPGEELNPNELSNWLKQFTKDSGFGLKEINKRTDKLRQAHVTYQLTYNGIPVSFNRIIAHIENGKVTSVNGNFNLSSPSSTQAGITESTALTNALNSINAQTYKWEIPAEEQLLKTETGNPSATFYPEGELCYVQPDARIDADHKLAWKFNIYAQEPLSRKEYFVDAQSGEIIFTNDKIHHSDSHGTAETKYSGTRTIVADSISPNLFRLRESGRGNGINTFNMQNGTSYGNAVDFTDGDNYWDNVNANQDEVATDAHWGAEMTYDYFLSQHNRNSIDGNGFALNSYVHYDNNFGNAFWDGQRMTYGDGGNQTTPFTALDITSHEITHGLTSRTADLIYSYESGALNESFSDIFGAAVEIWARPNNNNWLIGEDIGVTLRSMSDPNQYGDPDTYQGNNWEFGAFDNGGVHINSGVQNYWFYLLVNGGSDTNDNNESYNVTALGLTSAAEIAFRNLVTYLGPSSDYDEARFYSIKSAVDLFGACSPEVESVTNAWHAVGVGPAYTPNVVSDFSASLTSNCTAPLEVSFTNNSINGLNFTWDFGDGNSSTQLNPSHTYANNGNYDVQLIVDGGSCGADSVVKSSYINIGPNEPCVVTMPSLGPGEDQTSCTGRVFDSGGEQGNYGSGESSFLTIAPSGGASSVTLYINSFDVEAGSGSTCDYDYLAIYEGQSTNGTLIGKYCNTTGIPGVITSQTNAVTLHFFSDGGVENAGFDITWNCTYPDVPPAADFTASAVSDCRGTYSFSDESANGPTGWTWDFGDGNTSTDQNPTHTYTQNGDFDVTLTATNSHGTDSVVKSSHVTITKPSAPQVMLTNNPGPGDSAVLTTSDSGIIYWFDNIWGGNLLDTGNTFTSAPLSSSTSFFVEREIVKPIEKVGPVDNQFGSGNIFNNDQHLVFDALSDFELKTVKVFAGQAGNRTIELRNSSGQLLASETTFIQPGEHRVELDFDVQQGTDYRLGISTNNTISLYRNDGGVQYPYSVAGLASIKRSSANSNPFGYYYFFYDWEIQEPSCISEREEVIVNLTGTNELSQNSGLTLYPNPARSELNVEFSGWNNEKVQIEILSSTGALVKTINTSATRATINVSNLAAGYYLLKATGDQKTAIERIVIN</sequence>
<dbReference type="InterPro" id="IPR001570">
    <property type="entry name" value="Peptidase_M4_C_domain"/>
</dbReference>
<dbReference type="PANTHER" id="PTHR33794:SF1">
    <property type="entry name" value="BACILLOLYSIN"/>
    <property type="match status" value="1"/>
</dbReference>
<dbReference type="InterPro" id="IPR000601">
    <property type="entry name" value="PKD_dom"/>
</dbReference>
<accession>A0A6N6M7N5</accession>
<name>A0A6N6M7N5_9FLAO</name>
<dbReference type="Pfam" id="PF07504">
    <property type="entry name" value="FTP"/>
    <property type="match status" value="1"/>
</dbReference>
<keyword evidence="4" id="KW-0732">Signal</keyword>
<dbReference type="NCBIfam" id="TIGR04183">
    <property type="entry name" value="Por_Secre_tail"/>
    <property type="match status" value="1"/>
</dbReference>
<comment type="caution">
    <text evidence="12">The sequence shown here is derived from an EMBL/GenBank/DDBJ whole genome shotgun (WGS) entry which is preliminary data.</text>
</comment>
<evidence type="ECO:0000256" key="2">
    <source>
        <dbReference type="ARBA" id="ARBA00022670"/>
    </source>
</evidence>
<dbReference type="InterPro" id="IPR023612">
    <property type="entry name" value="Peptidase_M4"/>
</dbReference>
<dbReference type="SUPFAM" id="SSF55486">
    <property type="entry name" value="Metalloproteases ('zincins'), catalytic domain"/>
    <property type="match status" value="1"/>
</dbReference>
<evidence type="ECO:0000256" key="8">
    <source>
        <dbReference type="ARBA" id="ARBA00023157"/>
    </source>
</evidence>
<feature type="domain" description="PKD" evidence="11">
    <location>
        <begin position="589"/>
        <end position="620"/>
    </location>
</feature>
<evidence type="ECO:0000313" key="12">
    <source>
        <dbReference type="EMBL" id="KAB1062845.1"/>
    </source>
</evidence>
<dbReference type="GO" id="GO:0004222">
    <property type="term" value="F:metalloendopeptidase activity"/>
    <property type="evidence" value="ECO:0007669"/>
    <property type="project" value="InterPro"/>
</dbReference>
<dbReference type="CDD" id="cd00041">
    <property type="entry name" value="CUB"/>
    <property type="match status" value="1"/>
</dbReference>
<dbReference type="SUPFAM" id="SSF49299">
    <property type="entry name" value="PKD domain"/>
    <property type="match status" value="2"/>
</dbReference>
<dbReference type="InterPro" id="IPR011096">
    <property type="entry name" value="FTP_domain"/>
</dbReference>
<dbReference type="PROSITE" id="PS01180">
    <property type="entry name" value="CUB"/>
    <property type="match status" value="1"/>
</dbReference>
<dbReference type="InterPro" id="IPR044023">
    <property type="entry name" value="Ig_7"/>
</dbReference>
<dbReference type="InterPro" id="IPR013856">
    <property type="entry name" value="Peptidase_M4_domain"/>
</dbReference>
<feature type="active site" evidence="9">
    <location>
        <position position="377"/>
    </location>
</feature>
<dbReference type="Gene3D" id="3.10.450.490">
    <property type="match status" value="1"/>
</dbReference>
<dbReference type="InterPro" id="IPR027268">
    <property type="entry name" value="Peptidase_M4/M1_CTD_sf"/>
</dbReference>
<dbReference type="GO" id="GO:0006508">
    <property type="term" value="P:proteolysis"/>
    <property type="evidence" value="ECO:0007669"/>
    <property type="project" value="UniProtKB-KW"/>
</dbReference>
<evidence type="ECO:0000259" key="10">
    <source>
        <dbReference type="PROSITE" id="PS01180"/>
    </source>
</evidence>
<dbReference type="SMART" id="SM00089">
    <property type="entry name" value="PKD"/>
    <property type="match status" value="2"/>
</dbReference>
<dbReference type="InterPro" id="IPR026444">
    <property type="entry name" value="Secre_tail"/>
</dbReference>
<dbReference type="InterPro" id="IPR013783">
    <property type="entry name" value="Ig-like_fold"/>
</dbReference>
<evidence type="ECO:0000256" key="9">
    <source>
        <dbReference type="PIRSR" id="PIRSR623612-1"/>
    </source>
</evidence>
<dbReference type="CDD" id="cd09597">
    <property type="entry name" value="M4_TLP"/>
    <property type="match status" value="1"/>
</dbReference>
<dbReference type="InterPro" id="IPR050728">
    <property type="entry name" value="Zinc_Metalloprotease_M4"/>
</dbReference>
<evidence type="ECO:0000256" key="6">
    <source>
        <dbReference type="ARBA" id="ARBA00022833"/>
    </source>
</evidence>
<organism evidence="12 13">
    <name type="scientific">Salibacter halophilus</name>
    <dbReference type="NCBI Taxonomy" id="1803916"/>
    <lineage>
        <taxon>Bacteria</taxon>
        <taxon>Pseudomonadati</taxon>
        <taxon>Bacteroidota</taxon>
        <taxon>Flavobacteriia</taxon>
        <taxon>Flavobacteriales</taxon>
        <taxon>Salibacteraceae</taxon>
        <taxon>Salibacter</taxon>
    </lineage>
</organism>
<keyword evidence="2" id="KW-0645">Protease</keyword>
<dbReference type="Pfam" id="PF01447">
    <property type="entry name" value="Peptidase_M4"/>
    <property type="match status" value="1"/>
</dbReference>
<dbReference type="InterPro" id="IPR035914">
    <property type="entry name" value="Sperma_CUB_dom_sf"/>
</dbReference>
<dbReference type="InterPro" id="IPR000859">
    <property type="entry name" value="CUB_dom"/>
</dbReference>
<dbReference type="SMART" id="SM00042">
    <property type="entry name" value="CUB"/>
    <property type="match status" value="1"/>
</dbReference>
<evidence type="ECO:0000256" key="3">
    <source>
        <dbReference type="ARBA" id="ARBA00022723"/>
    </source>
</evidence>
<evidence type="ECO:0000256" key="1">
    <source>
        <dbReference type="ARBA" id="ARBA00009388"/>
    </source>
</evidence>
<dbReference type="Gene3D" id="2.60.40.10">
    <property type="entry name" value="Immunoglobulins"/>
    <property type="match status" value="2"/>
</dbReference>
<keyword evidence="7" id="KW-0482">Metalloprotease</keyword>
<dbReference type="InterPro" id="IPR022409">
    <property type="entry name" value="PKD/Chitinase_dom"/>
</dbReference>
<proteinExistence type="inferred from homology"/>
<comment type="similarity">
    <text evidence="1">Belongs to the peptidase M4 family.</text>
</comment>
<dbReference type="Gene3D" id="3.10.170.10">
    <property type="match status" value="1"/>
</dbReference>
<evidence type="ECO:0000256" key="4">
    <source>
        <dbReference type="ARBA" id="ARBA00022729"/>
    </source>
</evidence>
<feature type="domain" description="PKD" evidence="11">
    <location>
        <begin position="775"/>
        <end position="858"/>
    </location>
</feature>
<dbReference type="Gene3D" id="2.60.120.290">
    <property type="entry name" value="Spermadhesin, CUB domain"/>
    <property type="match status" value="1"/>
</dbReference>